<dbReference type="InterPro" id="IPR000866">
    <property type="entry name" value="AhpC/TSA"/>
</dbReference>
<name>A0ABW4MM67_9BACI</name>
<protein>
    <submittedName>
        <fullName evidence="4">Peroxiredoxin family protein</fullName>
        <ecNumber evidence="4">1.11.1.24</ecNumber>
    </submittedName>
</protein>
<accession>A0ABW4MM67</accession>
<feature type="domain" description="Thioredoxin" evidence="3">
    <location>
        <begin position="212"/>
        <end position="352"/>
    </location>
</feature>
<evidence type="ECO:0000256" key="2">
    <source>
        <dbReference type="SAM" id="Phobius"/>
    </source>
</evidence>
<keyword evidence="1" id="KW-1015">Disulfide bond</keyword>
<dbReference type="Gene3D" id="3.40.30.10">
    <property type="entry name" value="Glutaredoxin"/>
    <property type="match status" value="1"/>
</dbReference>
<feature type="transmembrane region" description="Helical" evidence="2">
    <location>
        <begin position="114"/>
        <end position="136"/>
    </location>
</feature>
<dbReference type="InterPro" id="IPR036249">
    <property type="entry name" value="Thioredoxin-like_sf"/>
</dbReference>
<evidence type="ECO:0000259" key="3">
    <source>
        <dbReference type="PROSITE" id="PS51352"/>
    </source>
</evidence>
<comment type="caution">
    <text evidence="4">The sequence shown here is derived from an EMBL/GenBank/DDBJ whole genome shotgun (WGS) entry which is preliminary data.</text>
</comment>
<reference evidence="5" key="1">
    <citation type="journal article" date="2019" name="Int. J. Syst. Evol. Microbiol.">
        <title>The Global Catalogue of Microorganisms (GCM) 10K type strain sequencing project: providing services to taxonomists for standard genome sequencing and annotation.</title>
        <authorList>
            <consortium name="The Broad Institute Genomics Platform"/>
            <consortium name="The Broad Institute Genome Sequencing Center for Infectious Disease"/>
            <person name="Wu L."/>
            <person name="Ma J."/>
        </authorList>
    </citation>
    <scope>NUCLEOTIDE SEQUENCE [LARGE SCALE GENOMIC DNA]</scope>
    <source>
        <strain evidence="5">CCUG 15531</strain>
    </source>
</reference>
<keyword evidence="2" id="KW-0812">Transmembrane</keyword>
<dbReference type="GO" id="GO:0140824">
    <property type="term" value="F:thioredoxin-dependent peroxiredoxin activity"/>
    <property type="evidence" value="ECO:0007669"/>
    <property type="project" value="UniProtKB-EC"/>
</dbReference>
<dbReference type="PANTHER" id="PTHR42852">
    <property type="entry name" value="THIOL:DISULFIDE INTERCHANGE PROTEIN DSBE"/>
    <property type="match status" value="1"/>
</dbReference>
<dbReference type="RefSeq" id="WP_388037158.1">
    <property type="nucleotide sequence ID" value="NZ_JBHUEK010000010.1"/>
</dbReference>
<sequence>MHFIQIGSLAIMTKWIILGVGIIAGLIIARVWLAKTTSTDNTKSIINLLTNGIFIGFLAWKGSLFLLEPALVIKSPMSLLYFTGGTKGLAIAFVIILLYFLYHIKKRTVTKSHLIRSVLIVSFTTAMLHDLLALFFLHDDSVLHFIKSMGAFFLLLLTLYNKGQQKKEVLHEMKKAALIVGLTGLIVWTVNSNISFATPTEDVKATEVEVGISEGQLAPDFTLKTTSGEEMKLSEFRGKKVILNFWASWCPPCKAEMPHMEEFYVENKESNAALLSVNLTTAEKKSSDVAKFVDEYGLTFPVLLDEEGNIGQIYQAYAIPTSYLIDSRGIVRKKIVGPMDKEMMTELINSVN</sequence>
<dbReference type="PANTHER" id="PTHR42852:SF13">
    <property type="entry name" value="PROTEIN DIPZ"/>
    <property type="match status" value="1"/>
</dbReference>
<dbReference type="EMBL" id="JBHUEK010000010">
    <property type="protein sequence ID" value="MFD1778701.1"/>
    <property type="molecule type" value="Genomic_DNA"/>
</dbReference>
<dbReference type="Pfam" id="PF00578">
    <property type="entry name" value="AhpC-TSA"/>
    <property type="match status" value="1"/>
</dbReference>
<dbReference type="Proteomes" id="UP001597227">
    <property type="component" value="Unassembled WGS sequence"/>
</dbReference>
<feature type="transmembrane region" description="Helical" evidence="2">
    <location>
        <begin position="173"/>
        <end position="190"/>
    </location>
</feature>
<organism evidence="4 5">
    <name type="scientific">Fredinandcohnia salidurans</name>
    <dbReference type="NCBI Taxonomy" id="2595041"/>
    <lineage>
        <taxon>Bacteria</taxon>
        <taxon>Bacillati</taxon>
        <taxon>Bacillota</taxon>
        <taxon>Bacilli</taxon>
        <taxon>Bacillales</taxon>
        <taxon>Bacillaceae</taxon>
        <taxon>Fredinandcohnia</taxon>
    </lineage>
</organism>
<feature type="transmembrane region" description="Helical" evidence="2">
    <location>
        <begin position="142"/>
        <end position="161"/>
    </location>
</feature>
<feature type="transmembrane region" description="Helical" evidence="2">
    <location>
        <begin position="15"/>
        <end position="33"/>
    </location>
</feature>
<evidence type="ECO:0000313" key="4">
    <source>
        <dbReference type="EMBL" id="MFD1778701.1"/>
    </source>
</evidence>
<keyword evidence="2" id="KW-1133">Transmembrane helix</keyword>
<dbReference type="InterPro" id="IPR013766">
    <property type="entry name" value="Thioredoxin_domain"/>
</dbReference>
<keyword evidence="5" id="KW-1185">Reference proteome</keyword>
<dbReference type="SUPFAM" id="SSF52833">
    <property type="entry name" value="Thioredoxin-like"/>
    <property type="match status" value="1"/>
</dbReference>
<gene>
    <name evidence="4" type="ORF">ACFSFW_08480</name>
</gene>
<dbReference type="InterPro" id="IPR017937">
    <property type="entry name" value="Thioredoxin_CS"/>
</dbReference>
<dbReference type="PROSITE" id="PS51352">
    <property type="entry name" value="THIOREDOXIN_2"/>
    <property type="match status" value="1"/>
</dbReference>
<feature type="transmembrane region" description="Helical" evidence="2">
    <location>
        <begin position="79"/>
        <end position="102"/>
    </location>
</feature>
<dbReference type="CDD" id="cd02966">
    <property type="entry name" value="TlpA_like_family"/>
    <property type="match status" value="1"/>
</dbReference>
<keyword evidence="4" id="KW-0560">Oxidoreductase</keyword>
<dbReference type="InterPro" id="IPR050553">
    <property type="entry name" value="Thioredoxin_ResA/DsbE_sf"/>
</dbReference>
<feature type="transmembrane region" description="Helical" evidence="2">
    <location>
        <begin position="45"/>
        <end position="67"/>
    </location>
</feature>
<keyword evidence="4" id="KW-0575">Peroxidase</keyword>
<proteinExistence type="predicted"/>
<evidence type="ECO:0000313" key="5">
    <source>
        <dbReference type="Proteomes" id="UP001597227"/>
    </source>
</evidence>
<dbReference type="EC" id="1.11.1.24" evidence="4"/>
<dbReference type="PROSITE" id="PS00194">
    <property type="entry name" value="THIOREDOXIN_1"/>
    <property type="match status" value="1"/>
</dbReference>
<keyword evidence="2" id="KW-0472">Membrane</keyword>
<evidence type="ECO:0000256" key="1">
    <source>
        <dbReference type="ARBA" id="ARBA00023157"/>
    </source>
</evidence>